<dbReference type="GO" id="GO:0015562">
    <property type="term" value="F:efflux transmembrane transporter activity"/>
    <property type="evidence" value="ECO:0007669"/>
    <property type="project" value="InterPro"/>
</dbReference>
<dbReference type="Pfam" id="PF02321">
    <property type="entry name" value="OEP"/>
    <property type="match status" value="2"/>
</dbReference>
<dbReference type="PANTHER" id="PTHR30203">
    <property type="entry name" value="OUTER MEMBRANE CATION EFFLUX PROTEIN"/>
    <property type="match status" value="1"/>
</dbReference>
<dbReference type="EMBL" id="JH651379">
    <property type="protein sequence ID" value="EIJ40466.1"/>
    <property type="molecule type" value="Genomic_DNA"/>
</dbReference>
<evidence type="ECO:0000313" key="3">
    <source>
        <dbReference type="EMBL" id="EIJ40466.1"/>
    </source>
</evidence>
<protein>
    <submittedName>
        <fullName evidence="3">Efflux transporter, outer membrane factor lipoprotein, NodT family</fullName>
    </submittedName>
</protein>
<evidence type="ECO:0000256" key="1">
    <source>
        <dbReference type="ARBA" id="ARBA00007613"/>
    </source>
</evidence>
<dbReference type="GO" id="GO:0005886">
    <property type="term" value="C:plasma membrane"/>
    <property type="evidence" value="ECO:0007669"/>
    <property type="project" value="UniProtKB-SubCell"/>
</dbReference>
<dbReference type="Gene3D" id="2.20.200.10">
    <property type="entry name" value="Outer membrane efflux proteins (OEP)"/>
    <property type="match status" value="1"/>
</dbReference>
<proteinExistence type="inferred from homology"/>
<dbReference type="STRING" id="926559.JoomaDRAFT_3527"/>
<organism evidence="3 4">
    <name type="scientific">Galbibacter orientalis DSM 19592</name>
    <dbReference type="NCBI Taxonomy" id="926559"/>
    <lineage>
        <taxon>Bacteria</taxon>
        <taxon>Pseudomonadati</taxon>
        <taxon>Bacteroidota</taxon>
        <taxon>Flavobacteriia</taxon>
        <taxon>Flavobacteriales</taxon>
        <taxon>Flavobacteriaceae</taxon>
        <taxon>Galbibacter</taxon>
    </lineage>
</organism>
<keyword evidence="2" id="KW-0564">Palmitate</keyword>
<dbReference type="SUPFAM" id="SSF56954">
    <property type="entry name" value="Outer membrane efflux proteins (OEP)"/>
    <property type="match status" value="1"/>
</dbReference>
<keyword evidence="2" id="KW-0472">Membrane</keyword>
<sequence>MWIPLIFCAFLLFTNCSPKLDPVEAPIDNPEAFTQTGTQVIPEKWWTVFEDEKLNILIDSALNQNLNLAATWEQVMEAQAIRRSEASFLWPQVEANLQTGISRPQPDFAGGENTQLGLSASYELDLWGRLKSSKQAANFRLEASFFDYQTTAMTLSAEIATTWFQYLTALEQLKLANKQIETNEDIMKLIRVRFSGGTIRGADILRQQQLLEATQNQKIVYKTNVELLENQLSVLLGKPPQNNLEIQPKGLPELPQIPETGLPLDLVRRRPDVQQAYNLVLAADRDMASAIASKYPRLTLTAGTQLRSNDFNNLFEEWAYTLGANIVAPLIYGGRLKAEVDRTEAVKNQMLYQYGQTVLIAFREVEDALIQEQMQREQIAILEKRLNLAQKTNRQLRIEFVNGLSEYLDVLLALDQEQQLRRDVLSAKQEVINIRISLYRALAGAFETERENELEE</sequence>
<dbReference type="PANTHER" id="PTHR30203:SF33">
    <property type="entry name" value="BLR4455 PROTEIN"/>
    <property type="match status" value="1"/>
</dbReference>
<dbReference type="InterPro" id="IPR003423">
    <property type="entry name" value="OMP_efflux"/>
</dbReference>
<accession>I3CA23</accession>
<evidence type="ECO:0000256" key="2">
    <source>
        <dbReference type="RuleBase" id="RU362097"/>
    </source>
</evidence>
<gene>
    <name evidence="3" type="ORF">JoomaDRAFT_3527</name>
</gene>
<comment type="subcellular location">
    <subcellularLocation>
        <location evidence="2">Cell membrane</location>
        <topology evidence="2">Lipid-anchor</topology>
    </subcellularLocation>
</comment>
<comment type="similarity">
    <text evidence="1 2">Belongs to the outer membrane factor (OMF) (TC 1.B.17) family.</text>
</comment>
<keyword evidence="2" id="KW-0812">Transmembrane</keyword>
<dbReference type="AlphaFoldDB" id="I3CA23"/>
<dbReference type="OrthoDB" id="9770517at2"/>
<keyword evidence="2" id="KW-1134">Transmembrane beta strand</keyword>
<dbReference type="Proteomes" id="UP000004690">
    <property type="component" value="Unassembled WGS sequence"/>
</dbReference>
<dbReference type="NCBIfam" id="TIGR01845">
    <property type="entry name" value="outer_NodT"/>
    <property type="match status" value="1"/>
</dbReference>
<keyword evidence="2 3" id="KW-0449">Lipoprotein</keyword>
<keyword evidence="4" id="KW-1185">Reference proteome</keyword>
<reference evidence="3 4" key="1">
    <citation type="submission" date="2012-02" db="EMBL/GenBank/DDBJ databases">
        <title>Improved High-Quality Draft genome of Joostella marina DSM 19592.</title>
        <authorList>
            <consortium name="US DOE Joint Genome Institute (JGI-PGF)"/>
            <person name="Lucas S."/>
            <person name="Copeland A."/>
            <person name="Lapidus A."/>
            <person name="Bruce D."/>
            <person name="Goodwin L."/>
            <person name="Pitluck S."/>
            <person name="Peters L."/>
            <person name="Chertkov O."/>
            <person name="Ovchinnikova G."/>
            <person name="Kyrpides N."/>
            <person name="Mavromatis K."/>
            <person name="Detter J.C."/>
            <person name="Han C."/>
            <person name="Land M."/>
            <person name="Hauser L."/>
            <person name="Markowitz V."/>
            <person name="Cheng J.-F."/>
            <person name="Hugenholtz P."/>
            <person name="Woyke T."/>
            <person name="Wu D."/>
            <person name="Tindall B."/>
            <person name="Brambilla E."/>
            <person name="Klenk H.-P."/>
            <person name="Eisen J.A."/>
        </authorList>
    </citation>
    <scope>NUCLEOTIDE SEQUENCE [LARGE SCALE GENOMIC DNA]</scope>
    <source>
        <strain evidence="3 4">DSM 19592</strain>
    </source>
</reference>
<evidence type="ECO:0000313" key="4">
    <source>
        <dbReference type="Proteomes" id="UP000004690"/>
    </source>
</evidence>
<dbReference type="eggNOG" id="COG1538">
    <property type="taxonomic scope" value="Bacteria"/>
</dbReference>
<dbReference type="InterPro" id="IPR010131">
    <property type="entry name" value="MdtP/NodT-like"/>
</dbReference>
<dbReference type="RefSeq" id="WP_008614766.1">
    <property type="nucleotide sequence ID" value="NZ_JH651379.1"/>
</dbReference>
<name>I3CA23_9FLAO</name>
<dbReference type="Gene3D" id="1.20.1600.10">
    <property type="entry name" value="Outer membrane efflux proteins (OEP)"/>
    <property type="match status" value="1"/>
</dbReference>
<dbReference type="HOGENOM" id="CLU_012817_13_1_10"/>